<evidence type="ECO:0000256" key="5">
    <source>
        <dbReference type="ARBA" id="ARBA00023136"/>
    </source>
</evidence>
<evidence type="ECO:0000256" key="3">
    <source>
        <dbReference type="ARBA" id="ARBA00022737"/>
    </source>
</evidence>
<dbReference type="PANTHER" id="PTHR46730:SF1">
    <property type="entry name" value="PLAT DOMAIN-CONTAINING PROTEIN"/>
    <property type="match status" value="1"/>
</dbReference>
<organism evidence="11 12">
    <name type="scientific">Cymbomonas tetramitiformis</name>
    <dbReference type="NCBI Taxonomy" id="36881"/>
    <lineage>
        <taxon>Eukaryota</taxon>
        <taxon>Viridiplantae</taxon>
        <taxon>Chlorophyta</taxon>
        <taxon>Pyramimonadophyceae</taxon>
        <taxon>Pyramimonadales</taxon>
        <taxon>Pyramimonadaceae</taxon>
        <taxon>Cymbomonas</taxon>
    </lineage>
</organism>
<evidence type="ECO:0000256" key="6">
    <source>
        <dbReference type="ARBA" id="ARBA00023157"/>
    </source>
</evidence>
<dbReference type="Proteomes" id="UP001190700">
    <property type="component" value="Unassembled WGS sequence"/>
</dbReference>
<reference evidence="11 12" key="1">
    <citation type="journal article" date="2015" name="Genome Biol. Evol.">
        <title>Comparative Genomics of a Bacterivorous Green Alga Reveals Evolutionary Causalities and Consequences of Phago-Mixotrophic Mode of Nutrition.</title>
        <authorList>
            <person name="Burns J.A."/>
            <person name="Paasch A."/>
            <person name="Narechania A."/>
            <person name="Kim E."/>
        </authorList>
    </citation>
    <scope>NUCLEOTIDE SEQUENCE [LARGE SCALE GENOMIC DNA]</scope>
    <source>
        <strain evidence="11 12">PLY_AMNH</strain>
    </source>
</reference>
<keyword evidence="3" id="KW-0677">Repeat</keyword>
<feature type="transmembrane region" description="Helical" evidence="8">
    <location>
        <begin position="2220"/>
        <end position="2243"/>
    </location>
</feature>
<dbReference type="GO" id="GO:0005261">
    <property type="term" value="F:monoatomic cation channel activity"/>
    <property type="evidence" value="ECO:0007669"/>
    <property type="project" value="TreeGrafter"/>
</dbReference>
<evidence type="ECO:0008006" key="13">
    <source>
        <dbReference type="Google" id="ProtNLM"/>
    </source>
</evidence>
<evidence type="ECO:0000256" key="1">
    <source>
        <dbReference type="ARBA" id="ARBA00004370"/>
    </source>
</evidence>
<sequence>MLQAAHKFGTWRTRDMLPPSSALSIYPRLKTSFPIWFFSLLCSLFFDVAISQGNANEYCTSYDFSDAIFATEFEIDFISQMAAAAKVNISAVTILSIVAGSVQVSSEAAFTSADAATAFLSLLQDAPSDIFTFASFRTFGTPTTTNLIVELDSAPPPSPPPPPPFPSEGQGPCPAGYHGSGDTMCIRSISCDVDNGGCDPLTLCSTDSGGTVLCGECPVGYDGAGATGCVDLDGCDDAECYPGVACGDVLAPGTGHTCGPCPAGTFGDGAECQASVCWEANGGCDLRVTCEEAPGTAAGRTCAPCPAGYEDALQDGSLCVNADACMAMPCYPGVGCVDVPVPGTGYTCGACPAGMDGDGETCEDVDECAAESNGGCWALGAVDPEVRTDCVNAVGGSTCTACPEGFLGSGETECRPVAVCTEDNGGCDLHSNCTDAAAGPLCGPCGAGYSGSGATGCADTDGCALKPCFDDGRSAAWCSDVAAPGVGHVCGPCPEGYKGDGRLCELCTLDVAITATSVVNGQVFRAQTVQVGGRLGEMDAGCTNTLGTSFQWMAASVPAENLELSDDINKANTLTLALPPGSLEVLAKYTFKLEAWLAGDPRVRAEAAIEAYVAPQPLQALVAGGGGVVGEGTLLELDGSVSVDPDDAPGVMTYAWRCRRHGGGEGTWCRDSSGARLPMQLSNATLRLHMQGSTEGLNYTFELTVVKGERTDSTVVAVTVIQGEPPAPAISPIVGKVNPSIKLALPSTVSSVREGSVVALDWALAAASNTTPSLDLLSPDVLLSESIHGTILVLQPNSLAPLGRYLVTLTATVEDGAYGSASLLLVVNQEPQGGHLHVSPLEGVALETSFVLATAAWEDDDLPLEYLFTYTVIGETGHVSSSTSTASGEEVVLALYGPATTLQMALPEAGAEEADFMAEVLVYARDVYGAVGGPRACNLTVRGLGLQSEEQVVAYSKGVLHDASVSLLNGAVDAAVNSVAGASRLLGEPATSARMDDAELEEEEEVETERRAQREEMVVLTRDANSMLVATAEAQERMASLVANIVDCPPTELSRVSRDTALEVMDAVVTSALMDPSTGVSKLTASAGAQVLAGLSSLTAQGEDAARAHRILQATADAFLQTLASGELPTQVLSEGMQLTTQRDTLGGTGSTYERLFGEVLAAAPEGPAVRFPTELRERLVDLGHTMVEFRLLSTQADPHAYTPYNTSNITVAADETDLTGGSIWDSPVVTVTLSNECREIGIANLSEPIALNITLETWTDVEADVSRNPEDLPLMCSFWDEAAGLYSTTGCATIPNPAPRGAQLYWRDDVWEKIRVREGEEEALLAASWGLSHGLLLHDCNEEYVTLTHTRGGAQGADNSTARKYTGTACELPDPGNEEGCWWNWSSAGFMGAGCELSPVLQCRCTHLSDYRAIQSPGTFDSTFTVELISEEELILFDPAEDFAKNTELLVLLGVMAGVTVMLTVASNVDDEHQRRRYLEHFMKPYGTGKYWCQKEPSGLYTWSLFEEEVHTRVKVEWKETSAQIKRKKLSRANSMLSSMTRKLSDLLTPPASPLPAASKDQIAPLPKGPLETKAPAAGVQGSARWPAHSLHHAAGDDIRDQDFPNPVFEEKRADLVHSSREVSSMRTIIERSRTEFLLKTRHADNSFCDVKPEAEGLDRILLSPVNKSLGRSAARTPARPWRVVAPYDMLACHPLRPSMSTGKTGASELSRDATMTALAEIFTGAKPGQRQPKSEAASDRPVATRSYDIHQQISMQALQLCSFQDTKGRSAQQLWAILREAYTRRTEMDSASSRHLCHLCALRLVPLRMSLPLEYLRRVSSSTSGVGLMSALDPLMNALDSGLADQGAKALPLERLLGTALVLAVMSTMRLLPEKELDRQLALARSQHWRHPPGRGFNWFLKVFQLMVARNLGARGWHQHATLWNLVLLQNVDGSLIPDGAGDLASALHAGEPWESPVSSLHSRFPDTAMLDSVPAELLEALGYAPSARPELHSLALRVWATILAVARYHTLSFAWCVNPKAPPGKRSYFCDTANAWLEGEAQERPALKEQLGTLRERGQEVVAHWAEEQRKRLLLAKSTRIPPDHRLERPRLRRRLYLLAEQLVQTAIGHHMVLGLQGVQFWDPVSRGARLALLSTNWILMIFIAVGIYYSRAMLCCRELKEHLGCDSLSTESACTVAHPDGRNVTYATCGALLTEADDFDDFSCQAFPQSTLADSFIMVMYMCALVIPIRLLLTVLFGLQHGRSVPEHWVVSPRAVKSAFGGHVAGIIQAMVYVKYALLINIDKLKKAFIALFMIAITVVLKPAQRISGAIRRAQRCGRAVTAACRRAEECVAKSTGGLGVLLLPPLTAPGRCLLKLVFDHSANAVTYGLIIALWLAVAYVDEGKVVGGKLVGPAMGPVVAGVEGGSSGESPRVSLHSTQDTIGDEREESGQVVVGLERWRESHVGPALEVGTRTEVFLPRQAQLEHEAWFPEVEGSGGWIVCDADSPPGGEVLCLERGAWEAGQQAVHLREVMAHASAVDHESGWGSAADWRGSPVPGGAVGSRKPGGFDGAPLVGPRRGQVEVQVRGAGARQGTGGQEADEQVEAVWSWLRGLNLERRAVSDYPSVMVPK</sequence>
<dbReference type="EMBL" id="LGRX02035779">
    <property type="protein sequence ID" value="KAK3233211.1"/>
    <property type="molecule type" value="Genomic_DNA"/>
</dbReference>
<evidence type="ECO:0000256" key="4">
    <source>
        <dbReference type="ARBA" id="ARBA00022989"/>
    </source>
</evidence>
<feature type="domain" description="EGF-like" evidence="10">
    <location>
        <begin position="276"/>
        <end position="320"/>
    </location>
</feature>
<proteinExistence type="predicted"/>
<feature type="compositionally biased region" description="Acidic residues" evidence="7">
    <location>
        <begin position="998"/>
        <end position="1007"/>
    </location>
</feature>
<keyword evidence="6" id="KW-1015">Disulfide bond</keyword>
<dbReference type="Gene3D" id="2.60.40.10">
    <property type="entry name" value="Immunoglobulins"/>
    <property type="match status" value="1"/>
</dbReference>
<keyword evidence="2 8" id="KW-0812">Transmembrane</keyword>
<dbReference type="Gene3D" id="2.10.25.10">
    <property type="entry name" value="Laminin"/>
    <property type="match status" value="1"/>
</dbReference>
<feature type="domain" description="EGF-like" evidence="10">
    <location>
        <begin position="324"/>
        <end position="363"/>
    </location>
</feature>
<dbReference type="SMART" id="SM00179">
    <property type="entry name" value="EGF_CA"/>
    <property type="match status" value="2"/>
</dbReference>
<feature type="domain" description="EGF-like" evidence="10">
    <location>
        <begin position="419"/>
        <end position="458"/>
    </location>
</feature>
<dbReference type="GO" id="GO:0005886">
    <property type="term" value="C:plasma membrane"/>
    <property type="evidence" value="ECO:0007669"/>
    <property type="project" value="TreeGrafter"/>
</dbReference>
<name>A0AAE0ELX5_9CHLO</name>
<feature type="compositionally biased region" description="Low complexity" evidence="7">
    <location>
        <begin position="1549"/>
        <end position="1560"/>
    </location>
</feature>
<dbReference type="InterPro" id="IPR000742">
    <property type="entry name" value="EGF"/>
</dbReference>
<keyword evidence="5 8" id="KW-0472">Membrane</keyword>
<dbReference type="InterPro" id="IPR002859">
    <property type="entry name" value="PKD/REJ-like"/>
</dbReference>
<dbReference type="Pfam" id="PF02010">
    <property type="entry name" value="REJ"/>
    <property type="match status" value="1"/>
</dbReference>
<feature type="domain" description="EGF-like" evidence="10">
    <location>
        <begin position="190"/>
        <end position="230"/>
    </location>
</feature>
<evidence type="ECO:0000259" key="10">
    <source>
        <dbReference type="SMART" id="SM00181"/>
    </source>
</evidence>
<feature type="transmembrane region" description="Helical" evidence="8">
    <location>
        <begin position="2292"/>
        <end position="2309"/>
    </location>
</feature>
<evidence type="ECO:0000256" key="2">
    <source>
        <dbReference type="ARBA" id="ARBA00022692"/>
    </source>
</evidence>
<gene>
    <name evidence="11" type="ORF">CYMTET_56479</name>
</gene>
<dbReference type="GO" id="GO:0006816">
    <property type="term" value="P:calcium ion transport"/>
    <property type="evidence" value="ECO:0007669"/>
    <property type="project" value="TreeGrafter"/>
</dbReference>
<dbReference type="InterPro" id="IPR001881">
    <property type="entry name" value="EGF-like_Ca-bd_dom"/>
</dbReference>
<dbReference type="InterPro" id="IPR013783">
    <property type="entry name" value="Ig-like_fold"/>
</dbReference>
<dbReference type="PANTHER" id="PTHR46730">
    <property type="entry name" value="POLYCYSTIN-1"/>
    <property type="match status" value="1"/>
</dbReference>
<evidence type="ECO:0000256" key="7">
    <source>
        <dbReference type="SAM" id="MobiDB-lite"/>
    </source>
</evidence>
<feature type="transmembrane region" description="Helical" evidence="8">
    <location>
        <begin position="2263"/>
        <end position="2280"/>
    </location>
</feature>
<feature type="region of interest" description="Disordered" evidence="7">
    <location>
        <begin position="1549"/>
        <end position="1571"/>
    </location>
</feature>
<comment type="subcellular location">
    <subcellularLocation>
        <location evidence="1">Membrane</location>
    </subcellularLocation>
</comment>
<feature type="transmembrane region" description="Helical" evidence="8">
    <location>
        <begin position="2134"/>
        <end position="2154"/>
    </location>
</feature>
<feature type="domain" description="EGF-like calcium-binding" evidence="9">
    <location>
        <begin position="364"/>
        <end position="415"/>
    </location>
</feature>
<feature type="region of interest" description="Disordered" evidence="7">
    <location>
        <begin position="990"/>
        <end position="1013"/>
    </location>
</feature>
<dbReference type="CDD" id="cd00054">
    <property type="entry name" value="EGF_CA"/>
    <property type="match status" value="1"/>
</dbReference>
<feature type="domain" description="EGF-like" evidence="10">
    <location>
        <begin position="234"/>
        <end position="273"/>
    </location>
</feature>
<evidence type="ECO:0000313" key="11">
    <source>
        <dbReference type="EMBL" id="KAK3233211.1"/>
    </source>
</evidence>
<evidence type="ECO:0000259" key="9">
    <source>
        <dbReference type="SMART" id="SM00179"/>
    </source>
</evidence>
<feature type="domain" description="EGF-like calcium-binding" evidence="9">
    <location>
        <begin position="321"/>
        <end position="363"/>
    </location>
</feature>
<dbReference type="GO" id="GO:0005509">
    <property type="term" value="F:calcium ion binding"/>
    <property type="evidence" value="ECO:0007669"/>
    <property type="project" value="InterPro"/>
</dbReference>
<keyword evidence="4 8" id="KW-1133">Transmembrane helix</keyword>
<feature type="region of interest" description="Disordered" evidence="7">
    <location>
        <begin position="152"/>
        <end position="172"/>
    </location>
</feature>
<accession>A0AAE0ELX5</accession>
<feature type="compositionally biased region" description="Pro residues" evidence="7">
    <location>
        <begin position="154"/>
        <end position="166"/>
    </location>
</feature>
<evidence type="ECO:0000256" key="8">
    <source>
        <dbReference type="SAM" id="Phobius"/>
    </source>
</evidence>
<comment type="caution">
    <text evidence="11">The sequence shown here is derived from an EMBL/GenBank/DDBJ whole genome shotgun (WGS) entry which is preliminary data.</text>
</comment>
<protein>
    <recommendedName>
        <fullName evidence="13">GPS domain-containing protein</fullName>
    </recommendedName>
</protein>
<feature type="region of interest" description="Disordered" evidence="7">
    <location>
        <begin position="2408"/>
        <end position="2432"/>
    </location>
</feature>
<evidence type="ECO:0000313" key="12">
    <source>
        <dbReference type="Proteomes" id="UP001190700"/>
    </source>
</evidence>
<keyword evidence="12" id="KW-1185">Reference proteome</keyword>
<dbReference type="SMART" id="SM00181">
    <property type="entry name" value="EGF"/>
    <property type="match status" value="7"/>
</dbReference>
<feature type="domain" description="EGF-like" evidence="10">
    <location>
        <begin position="462"/>
        <end position="505"/>
    </location>
</feature>
<feature type="domain" description="EGF-like" evidence="10">
    <location>
        <begin position="367"/>
        <end position="415"/>
    </location>
</feature>